<dbReference type="AlphaFoldDB" id="A0A8H4RMQ7"/>
<dbReference type="OrthoDB" id="3498999at2759"/>
<organism evidence="3 4">
    <name type="scientific">Cudoniella acicularis</name>
    <dbReference type="NCBI Taxonomy" id="354080"/>
    <lineage>
        <taxon>Eukaryota</taxon>
        <taxon>Fungi</taxon>
        <taxon>Dikarya</taxon>
        <taxon>Ascomycota</taxon>
        <taxon>Pezizomycotina</taxon>
        <taxon>Leotiomycetes</taxon>
        <taxon>Helotiales</taxon>
        <taxon>Tricladiaceae</taxon>
        <taxon>Cudoniella</taxon>
    </lineage>
</organism>
<name>A0A8H4RMQ7_9HELO</name>
<comment type="caution">
    <text evidence="3">The sequence shown here is derived from an EMBL/GenBank/DDBJ whole genome shotgun (WGS) entry which is preliminary data.</text>
</comment>
<reference evidence="3 4" key="1">
    <citation type="submission" date="2020-03" db="EMBL/GenBank/DDBJ databases">
        <title>Draft Genome Sequence of Cudoniella acicularis.</title>
        <authorList>
            <person name="Buettner E."/>
            <person name="Kellner H."/>
        </authorList>
    </citation>
    <scope>NUCLEOTIDE SEQUENCE [LARGE SCALE GENOMIC DNA]</scope>
    <source>
        <strain evidence="3 4">DSM 108380</strain>
    </source>
</reference>
<dbReference type="EMBL" id="JAAMPI010000314">
    <property type="protein sequence ID" value="KAF4632824.1"/>
    <property type="molecule type" value="Genomic_DNA"/>
</dbReference>
<dbReference type="PANTHER" id="PTHR34502">
    <property type="entry name" value="DUF6594 DOMAIN-CONTAINING PROTEIN-RELATED"/>
    <property type="match status" value="1"/>
</dbReference>
<keyword evidence="1" id="KW-1133">Transmembrane helix</keyword>
<keyword evidence="4" id="KW-1185">Reference proteome</keyword>
<keyword evidence="1" id="KW-0472">Membrane</keyword>
<proteinExistence type="predicted"/>
<feature type="transmembrane region" description="Helical" evidence="1">
    <location>
        <begin position="187"/>
        <end position="207"/>
    </location>
</feature>
<gene>
    <name evidence="3" type="ORF">G7Y89_g5301</name>
</gene>
<evidence type="ECO:0000313" key="3">
    <source>
        <dbReference type="EMBL" id="KAF4632824.1"/>
    </source>
</evidence>
<evidence type="ECO:0000259" key="2">
    <source>
        <dbReference type="Pfam" id="PF20237"/>
    </source>
</evidence>
<dbReference type="InterPro" id="IPR046529">
    <property type="entry name" value="DUF6594"/>
</dbReference>
<dbReference type="Pfam" id="PF20237">
    <property type="entry name" value="DUF6594"/>
    <property type="match status" value="1"/>
</dbReference>
<feature type="domain" description="DUF6594" evidence="2">
    <location>
        <begin position="38"/>
        <end position="251"/>
    </location>
</feature>
<accession>A0A8H4RMQ7</accession>
<protein>
    <recommendedName>
        <fullName evidence="2">DUF6594 domain-containing protein</fullName>
    </recommendedName>
</protein>
<keyword evidence="1" id="KW-0812">Transmembrane</keyword>
<feature type="transmembrane region" description="Helical" evidence="1">
    <location>
        <begin position="239"/>
        <end position="258"/>
    </location>
</feature>
<sequence>MEEAKVPHMKNHEEADLELFRYVKLSLDQEEIFHVLGFEFLQRYNLVWIQNKLIRIREGIRADLGQTCDEKNLSDALNEYSQAIRNYNLLRELKPLDQGSTEERKNLLKTSFPSLTSQCRWTKPFESHYYALKDNKANIDNLRKALRLLLPRHLTYSHGERLRRSREFEEGEPPHEISAVVDRASRLIVALVGGAFLIVPMLIMAINPGQTKSLVTASVSTLFFSCAVSLGFNSSNNEALVSTATYAAVLVVFVGITTTNSAQAPQ</sequence>
<dbReference type="PANTHER" id="PTHR34502:SF5">
    <property type="entry name" value="DUF6594 DOMAIN-CONTAINING PROTEIN"/>
    <property type="match status" value="1"/>
</dbReference>
<evidence type="ECO:0000256" key="1">
    <source>
        <dbReference type="SAM" id="Phobius"/>
    </source>
</evidence>
<feature type="transmembrane region" description="Helical" evidence="1">
    <location>
        <begin position="213"/>
        <end position="232"/>
    </location>
</feature>
<dbReference type="Proteomes" id="UP000566819">
    <property type="component" value="Unassembled WGS sequence"/>
</dbReference>
<evidence type="ECO:0000313" key="4">
    <source>
        <dbReference type="Proteomes" id="UP000566819"/>
    </source>
</evidence>